<protein>
    <recommendedName>
        <fullName evidence="4">DUF4179 domain-containing protein</fullName>
    </recommendedName>
</protein>
<keyword evidence="1" id="KW-0812">Transmembrane</keyword>
<gene>
    <name evidence="2" type="ORF">BACCAP_02300</name>
</gene>
<keyword evidence="1" id="KW-0472">Membrane</keyword>
<dbReference type="RefSeq" id="WP_006572831.1">
    <property type="nucleotide sequence ID" value="NZ_AAXG02000014.1"/>
</dbReference>
<dbReference type="STRING" id="411467.BACCAP_02300"/>
<dbReference type="OrthoDB" id="1838966at2"/>
<feature type="transmembrane region" description="Helical" evidence="1">
    <location>
        <begin position="42"/>
        <end position="61"/>
    </location>
</feature>
<accession>A6NVQ7</accession>
<evidence type="ECO:0000256" key="1">
    <source>
        <dbReference type="SAM" id="Phobius"/>
    </source>
</evidence>
<name>A6NVQ7_9FIRM</name>
<dbReference type="AlphaFoldDB" id="A6NVQ7"/>
<keyword evidence="3" id="KW-1185">Reference proteome</keyword>
<reference evidence="2 3" key="1">
    <citation type="submission" date="2007-04" db="EMBL/GenBank/DDBJ databases">
        <authorList>
            <person name="Fulton L."/>
            <person name="Clifton S."/>
            <person name="Fulton B."/>
            <person name="Xu J."/>
            <person name="Minx P."/>
            <person name="Pepin K.H."/>
            <person name="Johnson M."/>
            <person name="Thiruvilangam P."/>
            <person name="Bhonagiri V."/>
            <person name="Nash W.E."/>
            <person name="Mardis E.R."/>
            <person name="Wilson R.K."/>
        </authorList>
    </citation>
    <scope>NUCLEOTIDE SEQUENCE [LARGE SCALE GENOMIC DNA]</scope>
    <source>
        <strain evidence="2 3">ATCC 29799</strain>
    </source>
</reference>
<dbReference type="EMBL" id="AAXG02000014">
    <property type="protein sequence ID" value="EDM99800.1"/>
    <property type="molecule type" value="Genomic_DNA"/>
</dbReference>
<proteinExistence type="predicted"/>
<evidence type="ECO:0008006" key="4">
    <source>
        <dbReference type="Google" id="ProtNLM"/>
    </source>
</evidence>
<comment type="caution">
    <text evidence="2">The sequence shown here is derived from an EMBL/GenBank/DDBJ whole genome shotgun (WGS) entry which is preliminary data.</text>
</comment>
<organism evidence="2 3">
    <name type="scientific">Pseudoflavonifractor capillosus ATCC 29799</name>
    <dbReference type="NCBI Taxonomy" id="411467"/>
    <lineage>
        <taxon>Bacteria</taxon>
        <taxon>Bacillati</taxon>
        <taxon>Bacillota</taxon>
        <taxon>Clostridia</taxon>
        <taxon>Eubacteriales</taxon>
        <taxon>Oscillospiraceae</taxon>
        <taxon>Pseudoflavonifractor</taxon>
    </lineage>
</organism>
<keyword evidence="1" id="KW-1133">Transmembrane helix</keyword>
<reference evidence="2 3" key="2">
    <citation type="submission" date="2007-06" db="EMBL/GenBank/DDBJ databases">
        <title>Draft genome sequence of Pseudoflavonifractor capillosus ATCC 29799.</title>
        <authorList>
            <person name="Sudarsanam P."/>
            <person name="Ley R."/>
            <person name="Guruge J."/>
            <person name="Turnbaugh P.J."/>
            <person name="Mahowald M."/>
            <person name="Liep D."/>
            <person name="Gordon J."/>
        </authorList>
    </citation>
    <scope>NUCLEOTIDE SEQUENCE [LARGE SCALE GENOMIC DNA]</scope>
    <source>
        <strain evidence="2 3">ATCC 29799</strain>
    </source>
</reference>
<evidence type="ECO:0000313" key="2">
    <source>
        <dbReference type="EMBL" id="EDM99800.1"/>
    </source>
</evidence>
<dbReference type="Proteomes" id="UP000003639">
    <property type="component" value="Unassembled WGS sequence"/>
</dbReference>
<dbReference type="Gene3D" id="2.60.40.1630">
    <property type="entry name" value="bacillus anthracis domain"/>
    <property type="match status" value="1"/>
</dbReference>
<sequence>MLEREYRREMDAVALTAEQKEKLVDVMTGAARAPRAIRAGRTVLVAAAVCAMLAVSALAYVTGALDFLKGREEYQFLGQAALYEDCAQRVDLSATADNGDTLTIEYTAMDENFCTVFYTLRTVEPMEAWSQREHLPISPDAPDLWQAMDLEPSFTLEADGETLTGGQDGQQYLLDANTLVGMARLSLNRAGALADGETVILRAEAPLTDWDGVSDREEAGQWSFTLTAQPMEAQTYTLSTPAVLGERQVESLSVTVSPLGTVLRARVTVPEEYRAEPDLWGGLGWFVVRDEDGRCYPYDALTSALSEDGTAWEESYILYGLEDAETLELLPAELEGEFVTVGLEDLPWQGEGGYTFASFTVEEGQMTLRLEPSGVVGSTGYCGSVAYFLSCEAGADELPQDFQEDESGKLFYGDGAPDIYQNSYTDWRDGSVTITWSLDEAAQAQAEELAGLELYVETYVPQEGTGVLLTLTK</sequence>
<evidence type="ECO:0000313" key="3">
    <source>
        <dbReference type="Proteomes" id="UP000003639"/>
    </source>
</evidence>